<dbReference type="PROSITE" id="PS01125">
    <property type="entry name" value="ROK"/>
    <property type="match status" value="1"/>
</dbReference>
<dbReference type="Gene3D" id="1.10.10.10">
    <property type="entry name" value="Winged helix-like DNA-binding domain superfamily/Winged helix DNA-binding domain"/>
    <property type="match status" value="1"/>
</dbReference>
<protein>
    <submittedName>
        <fullName evidence="2">ROK family transcriptional regulator</fullName>
    </submittedName>
</protein>
<comment type="caution">
    <text evidence="2">The sequence shown here is derived from an EMBL/GenBank/DDBJ whole genome shotgun (WGS) entry which is preliminary data.</text>
</comment>
<accession>A0A9D2HSU0</accession>
<evidence type="ECO:0000313" key="2">
    <source>
        <dbReference type="EMBL" id="HJA83137.1"/>
    </source>
</evidence>
<dbReference type="PANTHER" id="PTHR18964">
    <property type="entry name" value="ROK (REPRESSOR, ORF, KINASE) FAMILY"/>
    <property type="match status" value="1"/>
</dbReference>
<reference evidence="2" key="2">
    <citation type="submission" date="2021-04" db="EMBL/GenBank/DDBJ databases">
        <authorList>
            <person name="Gilroy R."/>
        </authorList>
    </citation>
    <scope>NUCLEOTIDE SEQUENCE</scope>
    <source>
        <strain evidence="2">ChiHecec1B25-7008</strain>
    </source>
</reference>
<dbReference type="InterPro" id="IPR043129">
    <property type="entry name" value="ATPase_NBD"/>
</dbReference>
<evidence type="ECO:0000256" key="1">
    <source>
        <dbReference type="ARBA" id="ARBA00006479"/>
    </source>
</evidence>
<dbReference type="Pfam" id="PF13412">
    <property type="entry name" value="HTH_24"/>
    <property type="match status" value="1"/>
</dbReference>
<evidence type="ECO:0000313" key="3">
    <source>
        <dbReference type="Proteomes" id="UP000823860"/>
    </source>
</evidence>
<dbReference type="SUPFAM" id="SSF46785">
    <property type="entry name" value="Winged helix' DNA-binding domain"/>
    <property type="match status" value="1"/>
</dbReference>
<comment type="similarity">
    <text evidence="1">Belongs to the ROK (NagC/XylR) family.</text>
</comment>
<dbReference type="SUPFAM" id="SSF53067">
    <property type="entry name" value="Actin-like ATPase domain"/>
    <property type="match status" value="1"/>
</dbReference>
<dbReference type="InterPro" id="IPR000600">
    <property type="entry name" value="ROK"/>
</dbReference>
<dbReference type="Proteomes" id="UP000823860">
    <property type="component" value="Unassembled WGS sequence"/>
</dbReference>
<dbReference type="Gene3D" id="3.30.420.40">
    <property type="match status" value="2"/>
</dbReference>
<organism evidence="2 3">
    <name type="scientific">Candidatus Bacteroides intestinavium</name>
    <dbReference type="NCBI Taxonomy" id="2838469"/>
    <lineage>
        <taxon>Bacteria</taxon>
        <taxon>Pseudomonadati</taxon>
        <taxon>Bacteroidota</taxon>
        <taxon>Bacteroidia</taxon>
        <taxon>Bacteroidales</taxon>
        <taxon>Bacteroidaceae</taxon>
        <taxon>Bacteroides</taxon>
    </lineage>
</organism>
<reference evidence="2" key="1">
    <citation type="journal article" date="2021" name="PeerJ">
        <title>Extensive microbial diversity within the chicken gut microbiome revealed by metagenomics and culture.</title>
        <authorList>
            <person name="Gilroy R."/>
            <person name="Ravi A."/>
            <person name="Getino M."/>
            <person name="Pursley I."/>
            <person name="Horton D.L."/>
            <person name="Alikhan N.F."/>
            <person name="Baker D."/>
            <person name="Gharbi K."/>
            <person name="Hall N."/>
            <person name="Watson M."/>
            <person name="Adriaenssens E.M."/>
            <person name="Foster-Nyarko E."/>
            <person name="Jarju S."/>
            <person name="Secka A."/>
            <person name="Antonio M."/>
            <person name="Oren A."/>
            <person name="Chaudhuri R.R."/>
            <person name="La Ragione R."/>
            <person name="Hildebrand F."/>
            <person name="Pallen M.J."/>
        </authorList>
    </citation>
    <scope>NUCLEOTIDE SEQUENCE</scope>
    <source>
        <strain evidence="2">ChiHecec1B25-7008</strain>
    </source>
</reference>
<proteinExistence type="inferred from homology"/>
<dbReference type="AlphaFoldDB" id="A0A9D2HSU0"/>
<dbReference type="InterPro" id="IPR036390">
    <property type="entry name" value="WH_DNA-bd_sf"/>
</dbReference>
<sequence>MTHNLLKEIELGSKSALQKKKIITHYIYNGGSTIVDLSKELNLSIPTVAKLVNEMCEEGYLKDYGKLETEGGRHPILYGLNPDSGYFVGVDIKKFSLDIGLINFKGDIVDLQMNLPYNFENTPEAMDTLCEMVKDFIRHVSEELSHKILNVCINISGRVNPEAGYSYSIFNFSERPLDEILTQKIGYQVSIDNDTRAMTYGEYLQGCVKGEKNILFINISWGLGMGIIINGRIYMGKSGFSGEIGHIQAFDNEVICHCGKKGCLETGASGSALHRIFIERIRNGESSILSKRVQEMNTPLTLDEIIRAINKEDPLGIEIVEEIGQRLGKHIAGLINIFNPEMVIIGGTLALTEDYILQPIKTAVRKYSLNMVNKDSVIVTSKLKEKAGVVGACMLARSRTFEY</sequence>
<gene>
    <name evidence="2" type="ORF">H9785_04110</name>
</gene>
<name>A0A9D2HSU0_9BACE</name>
<dbReference type="PANTHER" id="PTHR18964:SF149">
    <property type="entry name" value="BIFUNCTIONAL UDP-N-ACETYLGLUCOSAMINE 2-EPIMERASE_N-ACETYLMANNOSAMINE KINASE"/>
    <property type="match status" value="1"/>
</dbReference>
<dbReference type="InterPro" id="IPR036388">
    <property type="entry name" value="WH-like_DNA-bd_sf"/>
</dbReference>
<dbReference type="Pfam" id="PF00480">
    <property type="entry name" value="ROK"/>
    <property type="match status" value="1"/>
</dbReference>
<dbReference type="EMBL" id="DWZE01000053">
    <property type="protein sequence ID" value="HJA83137.1"/>
    <property type="molecule type" value="Genomic_DNA"/>
</dbReference>
<dbReference type="InterPro" id="IPR049874">
    <property type="entry name" value="ROK_cs"/>
</dbReference>